<evidence type="ECO:0000313" key="2">
    <source>
        <dbReference type="Proteomes" id="UP000789759"/>
    </source>
</evidence>
<keyword evidence="2" id="KW-1185">Reference proteome</keyword>
<dbReference type="EMBL" id="CAJVQA010002349">
    <property type="protein sequence ID" value="CAG8544369.1"/>
    <property type="molecule type" value="Genomic_DNA"/>
</dbReference>
<evidence type="ECO:0000313" key="1">
    <source>
        <dbReference type="EMBL" id="CAG8544369.1"/>
    </source>
</evidence>
<proteinExistence type="predicted"/>
<sequence length="99" mass="11275">MFLNLIVFATSFDLPSLRSIMHRSEDDGPLSGFNECEGSFPNKVIKYNYYPNPAISGQKVTQKTRAIDNEPIEDGSMMHVKAFYKDSLVHNHVTDFCKE</sequence>
<dbReference type="Proteomes" id="UP000789759">
    <property type="component" value="Unassembled WGS sequence"/>
</dbReference>
<accession>A0A9N9FN11</accession>
<organism evidence="1 2">
    <name type="scientific">Cetraspora pellucida</name>
    <dbReference type="NCBI Taxonomy" id="1433469"/>
    <lineage>
        <taxon>Eukaryota</taxon>
        <taxon>Fungi</taxon>
        <taxon>Fungi incertae sedis</taxon>
        <taxon>Mucoromycota</taxon>
        <taxon>Glomeromycotina</taxon>
        <taxon>Glomeromycetes</taxon>
        <taxon>Diversisporales</taxon>
        <taxon>Gigasporaceae</taxon>
        <taxon>Cetraspora</taxon>
    </lineage>
</organism>
<name>A0A9N9FN11_9GLOM</name>
<reference evidence="1" key="1">
    <citation type="submission" date="2021-06" db="EMBL/GenBank/DDBJ databases">
        <authorList>
            <person name="Kallberg Y."/>
            <person name="Tangrot J."/>
            <person name="Rosling A."/>
        </authorList>
    </citation>
    <scope>NUCLEOTIDE SEQUENCE</scope>
    <source>
        <strain evidence="1">FL966</strain>
    </source>
</reference>
<dbReference type="AlphaFoldDB" id="A0A9N9FN11"/>
<protein>
    <submittedName>
        <fullName evidence="1">1439_t:CDS:1</fullName>
    </submittedName>
</protein>
<gene>
    <name evidence="1" type="ORF">CPELLU_LOCUS4447</name>
</gene>
<comment type="caution">
    <text evidence="1">The sequence shown here is derived from an EMBL/GenBank/DDBJ whole genome shotgun (WGS) entry which is preliminary data.</text>
</comment>